<gene>
    <name evidence="1" type="ORF">Godav_009962</name>
</gene>
<comment type="caution">
    <text evidence="1">The sequence shown here is derived from an EMBL/GenBank/DDBJ whole genome shotgun (WGS) entry which is preliminary data.</text>
</comment>
<feature type="non-terminal residue" evidence="1">
    <location>
        <position position="156"/>
    </location>
</feature>
<evidence type="ECO:0000313" key="2">
    <source>
        <dbReference type="Proteomes" id="UP000593561"/>
    </source>
</evidence>
<protein>
    <submittedName>
        <fullName evidence="1">Uncharacterized protein</fullName>
    </submittedName>
</protein>
<name>A0A7J8SGC8_GOSDV</name>
<sequence length="156" mass="17063">MLHVHCVTCLNLKWMTDYYVTGNTKIYRGRLVGGIGMHSLYSAGPPPNGRLVARNAITARFGYGAITSIGCNSHSPCEAAIRDSALVYYFLFHSLPLNSTSVPSILRHFPSRGNFPFPSIDFCFFFLYDSFLLEQVPIGSAEVQAVFSSGSGRVAG</sequence>
<evidence type="ECO:0000313" key="1">
    <source>
        <dbReference type="EMBL" id="MBA0624646.1"/>
    </source>
</evidence>
<reference evidence="1 2" key="1">
    <citation type="journal article" date="2019" name="Genome Biol. Evol.">
        <title>Insights into the evolution of the New World diploid cottons (Gossypium, subgenus Houzingenia) based on genome sequencing.</title>
        <authorList>
            <person name="Grover C.E."/>
            <person name="Arick M.A. 2nd"/>
            <person name="Thrash A."/>
            <person name="Conover J.L."/>
            <person name="Sanders W.S."/>
            <person name="Peterson D.G."/>
            <person name="Frelichowski J.E."/>
            <person name="Scheffler J.A."/>
            <person name="Scheffler B.E."/>
            <person name="Wendel J.F."/>
        </authorList>
    </citation>
    <scope>NUCLEOTIDE SEQUENCE [LARGE SCALE GENOMIC DNA]</scope>
    <source>
        <strain evidence="1">27</strain>
        <tissue evidence="1">Leaf</tissue>
    </source>
</reference>
<dbReference type="Proteomes" id="UP000593561">
    <property type="component" value="Unassembled WGS sequence"/>
</dbReference>
<dbReference type="AlphaFoldDB" id="A0A7J8SGC8"/>
<organism evidence="1 2">
    <name type="scientific">Gossypium davidsonii</name>
    <name type="common">Davidson's cotton</name>
    <name type="synonym">Gossypium klotzschianum subsp. davidsonii</name>
    <dbReference type="NCBI Taxonomy" id="34287"/>
    <lineage>
        <taxon>Eukaryota</taxon>
        <taxon>Viridiplantae</taxon>
        <taxon>Streptophyta</taxon>
        <taxon>Embryophyta</taxon>
        <taxon>Tracheophyta</taxon>
        <taxon>Spermatophyta</taxon>
        <taxon>Magnoliopsida</taxon>
        <taxon>eudicotyledons</taxon>
        <taxon>Gunneridae</taxon>
        <taxon>Pentapetalae</taxon>
        <taxon>rosids</taxon>
        <taxon>malvids</taxon>
        <taxon>Malvales</taxon>
        <taxon>Malvaceae</taxon>
        <taxon>Malvoideae</taxon>
        <taxon>Gossypium</taxon>
    </lineage>
</organism>
<dbReference type="EMBL" id="JABFAC010000009">
    <property type="protein sequence ID" value="MBA0624646.1"/>
    <property type="molecule type" value="Genomic_DNA"/>
</dbReference>
<proteinExistence type="predicted"/>
<accession>A0A7J8SGC8</accession>
<keyword evidence="2" id="KW-1185">Reference proteome</keyword>